<evidence type="ECO:0000313" key="6">
    <source>
        <dbReference type="Proteomes" id="UP001195624"/>
    </source>
</evidence>
<keyword evidence="6" id="KW-1185">Reference proteome</keyword>
<dbReference type="EMBL" id="JAGGMQ010000001">
    <property type="protein sequence ID" value="MBP2170689.1"/>
    <property type="molecule type" value="Genomic_DNA"/>
</dbReference>
<evidence type="ECO:0000256" key="2">
    <source>
        <dbReference type="ARBA" id="ARBA00023125"/>
    </source>
</evidence>
<keyword evidence="1" id="KW-0805">Transcription regulation</keyword>
<feature type="domain" description="HTH luxR-type" evidence="4">
    <location>
        <begin position="182"/>
        <end position="247"/>
    </location>
</feature>
<dbReference type="InterPro" id="IPR036388">
    <property type="entry name" value="WH-like_DNA-bd_sf"/>
</dbReference>
<comment type="caution">
    <text evidence="5">The sequence shown here is derived from an EMBL/GenBank/DDBJ whole genome shotgun (WGS) entry which is preliminary data.</text>
</comment>
<dbReference type="SUPFAM" id="SSF75516">
    <property type="entry name" value="Pheromone-binding domain of LuxR-like quorum-sensing transcription factors"/>
    <property type="match status" value="1"/>
</dbReference>
<dbReference type="InterPro" id="IPR000792">
    <property type="entry name" value="Tscrpt_reg_LuxR_C"/>
</dbReference>
<evidence type="ECO:0000259" key="4">
    <source>
        <dbReference type="PROSITE" id="PS50043"/>
    </source>
</evidence>
<dbReference type="Gene3D" id="3.30.450.80">
    <property type="entry name" value="Transcription factor LuxR-like, autoinducer-binding domain"/>
    <property type="match status" value="1"/>
</dbReference>
<dbReference type="Proteomes" id="UP001195624">
    <property type="component" value="Unassembled WGS sequence"/>
</dbReference>
<dbReference type="SMART" id="SM00421">
    <property type="entry name" value="HTH_LUXR"/>
    <property type="match status" value="1"/>
</dbReference>
<dbReference type="Gene3D" id="1.10.10.10">
    <property type="entry name" value="Winged helix-like DNA-binding domain superfamily/Winged helix DNA-binding domain"/>
    <property type="match status" value="1"/>
</dbReference>
<evidence type="ECO:0000256" key="1">
    <source>
        <dbReference type="ARBA" id="ARBA00023015"/>
    </source>
</evidence>
<dbReference type="InterPro" id="IPR036693">
    <property type="entry name" value="TF_LuxR_autoind-bd_dom_sf"/>
</dbReference>
<evidence type="ECO:0000256" key="3">
    <source>
        <dbReference type="ARBA" id="ARBA00023163"/>
    </source>
</evidence>
<organism evidence="5 6">
    <name type="scientific">Winslowiella toletana</name>
    <dbReference type="NCBI Taxonomy" id="92490"/>
    <lineage>
        <taxon>Bacteria</taxon>
        <taxon>Pseudomonadati</taxon>
        <taxon>Pseudomonadota</taxon>
        <taxon>Gammaproteobacteria</taxon>
        <taxon>Enterobacterales</taxon>
        <taxon>Erwiniaceae</taxon>
        <taxon>Winslowiella</taxon>
    </lineage>
</organism>
<dbReference type="PRINTS" id="PR00038">
    <property type="entry name" value="HTHLUXR"/>
</dbReference>
<proteinExistence type="predicted"/>
<dbReference type="PROSITE" id="PS00622">
    <property type="entry name" value="HTH_LUXR_1"/>
    <property type="match status" value="1"/>
</dbReference>
<sequence length="249" mass="28586">MTLRIDEALMTSENYFSWCGEVGVLFHNASETGQLISIVQQQIEQLGFDYFALNIWHPVPFTRPETHLFTTFPARWVSHYRQKKYVEVDPIVRMRHSPGKIVQWKEDIFVDCGRLWREANDFGLRAGFSCSIMATNRATGILSVSSRISLKTIDVDPTFQMKFQHLTELYLTALMRLGDRSMLVLDMVFTERELEIVKWTAEGKTAAEISLILGISQHTVNFHQKNMQKRFNAANKTQLACYAAATGLI</sequence>
<dbReference type="PANTHER" id="PTHR44688:SF16">
    <property type="entry name" value="DNA-BINDING TRANSCRIPTIONAL ACTIVATOR DEVR_DOSR"/>
    <property type="match status" value="1"/>
</dbReference>
<dbReference type="PANTHER" id="PTHR44688">
    <property type="entry name" value="DNA-BINDING TRANSCRIPTIONAL ACTIVATOR DEVR_DOSR"/>
    <property type="match status" value="1"/>
</dbReference>
<dbReference type="InterPro" id="IPR016032">
    <property type="entry name" value="Sig_transdc_resp-reg_C-effctor"/>
</dbReference>
<keyword evidence="2" id="KW-0238">DNA-binding</keyword>
<reference evidence="6" key="1">
    <citation type="submission" date="2023-07" db="EMBL/GenBank/DDBJ databases">
        <title>Genome mining of underrepresented organisms for secondary metabolites.</title>
        <authorList>
            <person name="D'Agostino P.M."/>
        </authorList>
    </citation>
    <scope>NUCLEOTIDE SEQUENCE [LARGE SCALE GENOMIC DNA]</scope>
    <source>
        <strain evidence="6">WS4403</strain>
    </source>
</reference>
<keyword evidence="3" id="KW-0804">Transcription</keyword>
<dbReference type="NCBIfam" id="NF007561">
    <property type="entry name" value="PRK10188.1"/>
    <property type="match status" value="1"/>
</dbReference>
<accession>A0ABS4PDH7</accession>
<dbReference type="CDD" id="cd06170">
    <property type="entry name" value="LuxR_C_like"/>
    <property type="match status" value="1"/>
</dbReference>
<dbReference type="SUPFAM" id="SSF46894">
    <property type="entry name" value="C-terminal effector domain of the bipartite response regulators"/>
    <property type="match status" value="1"/>
</dbReference>
<name>A0ABS4PDH7_9GAMM</name>
<evidence type="ECO:0000313" key="5">
    <source>
        <dbReference type="EMBL" id="MBP2170689.1"/>
    </source>
</evidence>
<gene>
    <name evidence="5" type="ORF">J2125_003881</name>
</gene>
<dbReference type="Pfam" id="PF03472">
    <property type="entry name" value="Autoind_bind"/>
    <property type="match status" value="1"/>
</dbReference>
<dbReference type="PROSITE" id="PS50043">
    <property type="entry name" value="HTH_LUXR_2"/>
    <property type="match status" value="1"/>
</dbReference>
<protein>
    <submittedName>
        <fullName evidence="5">LuxR family transcriptional regulator</fullName>
    </submittedName>
</protein>
<dbReference type="InterPro" id="IPR005143">
    <property type="entry name" value="TF_LuxR_autoind-bd_dom"/>
</dbReference>
<dbReference type="Pfam" id="PF00196">
    <property type="entry name" value="GerE"/>
    <property type="match status" value="1"/>
</dbReference>